<dbReference type="Gene3D" id="1.10.1370.20">
    <property type="entry name" value="Oligoendopeptidase f, C-terminal domain"/>
    <property type="match status" value="1"/>
</dbReference>
<evidence type="ECO:0000256" key="6">
    <source>
        <dbReference type="RuleBase" id="RU003435"/>
    </source>
</evidence>
<dbReference type="GO" id="GO:0004222">
    <property type="term" value="F:metalloendopeptidase activity"/>
    <property type="evidence" value="ECO:0007669"/>
    <property type="project" value="InterPro"/>
</dbReference>
<dbReference type="GO" id="GO:0006508">
    <property type="term" value="P:proteolysis"/>
    <property type="evidence" value="ECO:0007669"/>
    <property type="project" value="UniProtKB-KW"/>
</dbReference>
<organism evidence="8 9">
    <name type="scientific">Bacillus cereus</name>
    <dbReference type="NCBI Taxonomy" id="1396"/>
    <lineage>
        <taxon>Bacteria</taxon>
        <taxon>Bacillati</taxon>
        <taxon>Bacillota</taxon>
        <taxon>Bacilli</taxon>
        <taxon>Bacillales</taxon>
        <taxon>Bacillaceae</taxon>
        <taxon>Bacillus</taxon>
        <taxon>Bacillus cereus group</taxon>
    </lineage>
</organism>
<comment type="caution">
    <text evidence="8">The sequence shown here is derived from an EMBL/GenBank/DDBJ whole genome shotgun (WGS) entry which is preliminary data.</text>
</comment>
<dbReference type="InterPro" id="IPR001333">
    <property type="entry name" value="Peptidase_M32_Taq"/>
</dbReference>
<dbReference type="InterPro" id="IPR042088">
    <property type="entry name" value="OligoPept_F_C"/>
</dbReference>
<keyword evidence="5 6" id="KW-0482">Metalloprotease</keyword>
<dbReference type="Proteomes" id="UP000221438">
    <property type="component" value="Unassembled WGS sequence"/>
</dbReference>
<dbReference type="GO" id="GO:0004181">
    <property type="term" value="F:metallocarboxypeptidase activity"/>
    <property type="evidence" value="ECO:0007669"/>
    <property type="project" value="InterPro"/>
</dbReference>
<comment type="cofactor">
    <cofactor evidence="6">
        <name>Zn(2+)</name>
        <dbReference type="ChEBI" id="CHEBI:29105"/>
    </cofactor>
    <text evidence="6">Binds 1 zinc ion.</text>
</comment>
<evidence type="ECO:0000313" key="8">
    <source>
        <dbReference type="EMBL" id="PGQ07119.1"/>
    </source>
</evidence>
<dbReference type="EMBL" id="NUJQ01000026">
    <property type="protein sequence ID" value="PGQ07119.1"/>
    <property type="molecule type" value="Genomic_DNA"/>
</dbReference>
<keyword evidence="4 6" id="KW-0862">Zinc</keyword>
<dbReference type="GO" id="GO:0046872">
    <property type="term" value="F:metal ion binding"/>
    <property type="evidence" value="ECO:0007669"/>
    <property type="project" value="UniProtKB-UniRule"/>
</dbReference>
<accession>A0A2B1DKW1</accession>
<name>A0A2B1DKW1_BACCE</name>
<gene>
    <name evidence="8" type="ORF">COA08_19655</name>
</gene>
<evidence type="ECO:0000313" key="9">
    <source>
        <dbReference type="Proteomes" id="UP000221438"/>
    </source>
</evidence>
<protein>
    <submittedName>
        <fullName evidence="8">Oligoendopeptidase F</fullName>
    </submittedName>
</protein>
<evidence type="ECO:0000259" key="7">
    <source>
        <dbReference type="Pfam" id="PF01432"/>
    </source>
</evidence>
<keyword evidence="2 6" id="KW-0479">Metal-binding</keyword>
<dbReference type="SUPFAM" id="SSF55486">
    <property type="entry name" value="Metalloproteases ('zincins'), catalytic domain"/>
    <property type="match status" value="1"/>
</dbReference>
<evidence type="ECO:0000256" key="2">
    <source>
        <dbReference type="ARBA" id="ARBA00022723"/>
    </source>
</evidence>
<evidence type="ECO:0000256" key="3">
    <source>
        <dbReference type="ARBA" id="ARBA00022801"/>
    </source>
</evidence>
<dbReference type="AlphaFoldDB" id="A0A2B1DKW1"/>
<dbReference type="PANTHER" id="PTHR34217:SF1">
    <property type="entry name" value="CARBOXYPEPTIDASE 1"/>
    <property type="match status" value="1"/>
</dbReference>
<feature type="domain" description="Peptidase M3A/M3B catalytic" evidence="7">
    <location>
        <begin position="267"/>
        <end position="515"/>
    </location>
</feature>
<dbReference type="PANTHER" id="PTHR34217">
    <property type="entry name" value="METAL-DEPENDENT CARBOXYPEPTIDASE"/>
    <property type="match status" value="1"/>
</dbReference>
<reference evidence="8 9" key="1">
    <citation type="submission" date="2017-09" db="EMBL/GenBank/DDBJ databases">
        <title>Large-scale bioinformatics analysis of Bacillus genomes uncovers conserved roles of natural products in bacterial physiology.</title>
        <authorList>
            <consortium name="Agbiome Team Llc"/>
            <person name="Bleich R.M."/>
            <person name="Grubbs K.J."/>
            <person name="Santa Maria K.C."/>
            <person name="Allen S.E."/>
            <person name="Farag S."/>
            <person name="Shank E.A."/>
            <person name="Bowers A."/>
        </authorList>
    </citation>
    <scope>NUCLEOTIDE SEQUENCE [LARGE SCALE GENOMIC DNA]</scope>
    <source>
        <strain evidence="8 9">AFS046104</strain>
    </source>
</reference>
<evidence type="ECO:0000256" key="1">
    <source>
        <dbReference type="ARBA" id="ARBA00022670"/>
    </source>
</evidence>
<keyword evidence="1 6" id="KW-0645">Protease</keyword>
<evidence type="ECO:0000256" key="4">
    <source>
        <dbReference type="ARBA" id="ARBA00022833"/>
    </source>
</evidence>
<dbReference type="InterPro" id="IPR001567">
    <property type="entry name" value="Pept_M3A_M3B_dom"/>
</dbReference>
<proteinExistence type="inferred from homology"/>
<dbReference type="Pfam" id="PF01432">
    <property type="entry name" value="Peptidase_M3"/>
    <property type="match status" value="1"/>
</dbReference>
<dbReference type="RefSeq" id="WP_097829446.1">
    <property type="nucleotide sequence ID" value="NZ_NTUE01000018.1"/>
</dbReference>
<keyword evidence="3 6" id="KW-0378">Hydrolase</keyword>
<sequence length="529" mass="61485">MYEIATWDLDRLCSNEDLLVPIMELKEQYFVAKDVEALSKLIKAIEKAEYYLYCRSAEESVSSDNTILTVKVKELKSEVQQVIQQSEAETAEIINTTLIKDELSAWENMYIQLRNRLEIEYNNKQFSFGQANNIAMNSDNEKERLEVFELLTNALNKEKEIFATVLNQIGRLRNIKSNEIEDSEILSQSLQANGISETVLLQMWDATEENLDKLASALNVYKNGKASITWHELMTVKENNEAIIPFSVAVQNIYDALKDIDEELAEFARNAIESGWVDAEPRENKPPGGFCAPFFSEKESRISMRYDGSIDSVRVLAHELGHAWHFYNMSFEQSTSFLDDYLPMSTAESASIFFETVLINYLIETTKCIEMKKSLLSWKIRNTFNYVMAIRASFQFEKNFYEKCKEGPISADEIEKLSILAQEEAYGHALCEYQPFVWMKYIQFYIADVPFYNYPYSFGYLASFSLLEIAKQNSSTFHLKYKEFLRETGKAPVEELMKKHFQIDITSYEFWDKAFIQISKDIDEYLQFM</sequence>
<comment type="similarity">
    <text evidence="6">Belongs to the peptidase M3 family.</text>
</comment>
<evidence type="ECO:0000256" key="5">
    <source>
        <dbReference type="ARBA" id="ARBA00023049"/>
    </source>
</evidence>